<dbReference type="Proteomes" id="UP000249842">
    <property type="component" value="Unassembled WGS sequence"/>
</dbReference>
<organism evidence="7 8">
    <name type="scientific">Phenylobacterium hankyongense</name>
    <dbReference type="NCBI Taxonomy" id="1813876"/>
    <lineage>
        <taxon>Bacteria</taxon>
        <taxon>Pseudomonadati</taxon>
        <taxon>Pseudomonadota</taxon>
        <taxon>Alphaproteobacteria</taxon>
        <taxon>Caulobacterales</taxon>
        <taxon>Caulobacteraceae</taxon>
        <taxon>Phenylobacterium</taxon>
    </lineage>
</organism>
<dbReference type="InterPro" id="IPR018391">
    <property type="entry name" value="PQQ_b-propeller_rpt"/>
</dbReference>
<dbReference type="SMART" id="SM00564">
    <property type="entry name" value="PQQ"/>
    <property type="match status" value="6"/>
</dbReference>
<feature type="compositionally biased region" description="Pro residues" evidence="4">
    <location>
        <begin position="423"/>
        <end position="432"/>
    </location>
</feature>
<dbReference type="Pfam" id="PF01011">
    <property type="entry name" value="PQQ"/>
    <property type="match status" value="2"/>
</dbReference>
<evidence type="ECO:0000256" key="4">
    <source>
        <dbReference type="SAM" id="MobiDB-lite"/>
    </source>
</evidence>
<dbReference type="InterPro" id="IPR002372">
    <property type="entry name" value="PQQ_rpt_dom"/>
</dbReference>
<feature type="domain" description="Pyrrolo-quinoline quinone repeat" evidence="6">
    <location>
        <begin position="25"/>
        <end position="75"/>
    </location>
</feature>
<comment type="cofactor">
    <cofactor evidence="1">
        <name>pyrroloquinoline quinone</name>
        <dbReference type="ChEBI" id="CHEBI:58442"/>
    </cofactor>
</comment>
<keyword evidence="5" id="KW-0732">Signal</keyword>
<evidence type="ECO:0000256" key="2">
    <source>
        <dbReference type="ARBA" id="ARBA00008156"/>
    </source>
</evidence>
<keyword evidence="8" id="KW-1185">Reference proteome</keyword>
<keyword evidence="3" id="KW-0560">Oxidoreductase</keyword>
<dbReference type="SUPFAM" id="SSF50998">
    <property type="entry name" value="Quinoprotein alcohol dehydrogenase-like"/>
    <property type="match status" value="1"/>
</dbReference>
<evidence type="ECO:0000313" key="8">
    <source>
        <dbReference type="Proteomes" id="UP000249842"/>
    </source>
</evidence>
<dbReference type="PANTHER" id="PTHR32303">
    <property type="entry name" value="QUINOPROTEIN ALCOHOL DEHYDROGENASE (CYTOCHROME C)"/>
    <property type="match status" value="1"/>
</dbReference>
<dbReference type="EMBL" id="QFYP01000001">
    <property type="protein sequence ID" value="RAK60567.1"/>
    <property type="molecule type" value="Genomic_DNA"/>
</dbReference>
<sequence>MRTLMIALLAGAAATGAHAQDAKDWPNYGRDAGGTRFSPLKQITPANVGKLKLAWSYDMRPAGVAKPDNAALEATAQMRWIAQSGIRPMPMPGGVRSPPLATPPRPAAAAHAVITATSASQFTPIVIKGVMYLGTPFNRVVALDAATGKEKWVLVLPNNEQTAPRGIHYWAGDGHNAPRLVVTTRSNKLTTIDAASGKIIESFGDKGWLELRTPDVMNGFENGALSGNALPVMFQNLVIVGSRGQESPVEGPKGDVRAFDVLTGKLAWTFHSIPEPGDPNFGTWAGDSWKKRAGVNVWNMATVDEQRGIVYLPFAAPANDRYGADRIGDGLYGNSLVAVDARTGKYLWHFQTIHHDIWDSDLPAAPTLVDVKRDGKVIPAVAAINKKALLFILDRVTGKPLFEVKETPVPASDTPGEKASPTQPIPVKPPPLARQSIDLDTDISDVTPEHEAYCKKWVAENKMVGTKAYQPLGFNVPTVTFPGSGGGVNWGGGAFDKANGNYIINITNVGSLQFLAYNPAGELVQPTSANSWFSDVHEGLPCQKGPWGELVAVNVSTGDIAWRTPLGVTDKLPPGKQNTGRPNVGGPIVTAGGLIFVAATDDKRFRAFNARTGKEVWQAKLAAAGHATPLTYQGANGKQYVTLMATGGSYVGDPSTSDNLVTYALP</sequence>
<evidence type="ECO:0000259" key="6">
    <source>
        <dbReference type="Pfam" id="PF01011"/>
    </source>
</evidence>
<feature type="region of interest" description="Disordered" evidence="4">
    <location>
        <begin position="406"/>
        <end position="434"/>
    </location>
</feature>
<gene>
    <name evidence="7" type="ORF">DJ021_12505</name>
</gene>
<accession>A0A328B186</accession>
<dbReference type="AlphaFoldDB" id="A0A328B186"/>
<feature type="signal peptide" evidence="5">
    <location>
        <begin position="1"/>
        <end position="19"/>
    </location>
</feature>
<name>A0A328B186_9CAUL</name>
<protein>
    <submittedName>
        <fullName evidence="7">Pyrroloquinoline quinone-dependent dehydrogenase</fullName>
    </submittedName>
</protein>
<proteinExistence type="inferred from homology"/>
<evidence type="ECO:0000256" key="1">
    <source>
        <dbReference type="ARBA" id="ARBA00001931"/>
    </source>
</evidence>
<feature type="domain" description="Pyrrolo-quinoline quinone repeat" evidence="6">
    <location>
        <begin position="116"/>
        <end position="641"/>
    </location>
</feature>
<dbReference type="GO" id="GO:0016491">
    <property type="term" value="F:oxidoreductase activity"/>
    <property type="evidence" value="ECO:0007669"/>
    <property type="project" value="UniProtKB-KW"/>
</dbReference>
<comment type="similarity">
    <text evidence="2">Belongs to the bacterial PQQ dehydrogenase family.</text>
</comment>
<reference evidence="8" key="1">
    <citation type="submission" date="2018-05" db="EMBL/GenBank/DDBJ databases">
        <authorList>
            <person name="Li X."/>
        </authorList>
    </citation>
    <scope>NUCLEOTIDE SEQUENCE [LARGE SCALE GENOMIC DNA]</scope>
    <source>
        <strain evidence="8">HKS-05</strain>
    </source>
</reference>
<dbReference type="Gene3D" id="2.140.10.10">
    <property type="entry name" value="Quinoprotein alcohol dehydrogenase-like superfamily"/>
    <property type="match status" value="3"/>
</dbReference>
<comment type="caution">
    <text evidence="7">The sequence shown here is derived from an EMBL/GenBank/DDBJ whole genome shotgun (WGS) entry which is preliminary data.</text>
</comment>
<feature type="chain" id="PRO_5016450200" evidence="5">
    <location>
        <begin position="20"/>
        <end position="666"/>
    </location>
</feature>
<evidence type="ECO:0000313" key="7">
    <source>
        <dbReference type="EMBL" id="RAK60567.1"/>
    </source>
</evidence>
<dbReference type="OrthoDB" id="9794322at2"/>
<evidence type="ECO:0000256" key="3">
    <source>
        <dbReference type="ARBA" id="ARBA00023002"/>
    </source>
</evidence>
<dbReference type="RefSeq" id="WP_111457860.1">
    <property type="nucleotide sequence ID" value="NZ_QFYP01000001.1"/>
</dbReference>
<evidence type="ECO:0000256" key="5">
    <source>
        <dbReference type="SAM" id="SignalP"/>
    </source>
</evidence>
<dbReference type="InterPro" id="IPR011047">
    <property type="entry name" value="Quinoprotein_ADH-like_sf"/>
</dbReference>
<dbReference type="PANTHER" id="PTHR32303:SF4">
    <property type="entry name" value="QUINOPROTEIN GLUCOSE DEHYDROGENASE"/>
    <property type="match status" value="1"/>
</dbReference>